<keyword evidence="3" id="KW-1185">Reference proteome</keyword>
<sequence length="114" mass="12139">MATAKNRSGKLRLWLWLTVIIAGLGAIAWAVWGDGLRRTGATGTAYAAHVACSCRFVAGRSLDDCAKDKLAGMELVSLSEDPQAKSVTASIPLIASETATWHEGYACVLDEWEG</sequence>
<evidence type="ECO:0000313" key="3">
    <source>
        <dbReference type="Proteomes" id="UP001240639"/>
    </source>
</evidence>
<evidence type="ECO:0000313" key="2">
    <source>
        <dbReference type="EMBL" id="MDP4573707.1"/>
    </source>
</evidence>
<reference evidence="2 3" key="1">
    <citation type="submission" date="2023-08" db="EMBL/GenBank/DDBJ databases">
        <title>genomic of G39.</title>
        <authorList>
            <person name="Wang Y."/>
        </authorList>
    </citation>
    <scope>NUCLEOTIDE SEQUENCE [LARGE SCALE GENOMIC DNA]</scope>
    <source>
        <strain evidence="2 3">G39</strain>
    </source>
</reference>
<keyword evidence="1" id="KW-1133">Transmembrane helix</keyword>
<organism evidence="2 3">
    <name type="scientific">Qipengyuania profundimaris</name>
    <dbReference type="NCBI Taxonomy" id="3067652"/>
    <lineage>
        <taxon>Bacteria</taxon>
        <taxon>Pseudomonadati</taxon>
        <taxon>Pseudomonadota</taxon>
        <taxon>Alphaproteobacteria</taxon>
        <taxon>Sphingomonadales</taxon>
        <taxon>Erythrobacteraceae</taxon>
        <taxon>Qipengyuania</taxon>
    </lineage>
</organism>
<proteinExistence type="predicted"/>
<dbReference type="RefSeq" id="WP_305931190.1">
    <property type="nucleotide sequence ID" value="NZ_JAVAIM010000001.1"/>
</dbReference>
<feature type="transmembrane region" description="Helical" evidence="1">
    <location>
        <begin position="12"/>
        <end position="32"/>
    </location>
</feature>
<keyword evidence="1" id="KW-0472">Membrane</keyword>
<evidence type="ECO:0000256" key="1">
    <source>
        <dbReference type="SAM" id="Phobius"/>
    </source>
</evidence>
<keyword evidence="1" id="KW-0812">Transmembrane</keyword>
<name>A0ABT9HLF7_9SPHN</name>
<gene>
    <name evidence="2" type="ORF">Q9K02_00970</name>
</gene>
<accession>A0ABT9HLF7</accession>
<comment type="caution">
    <text evidence="2">The sequence shown here is derived from an EMBL/GenBank/DDBJ whole genome shotgun (WGS) entry which is preliminary data.</text>
</comment>
<dbReference type="EMBL" id="JAVAIM010000001">
    <property type="protein sequence ID" value="MDP4573707.1"/>
    <property type="molecule type" value="Genomic_DNA"/>
</dbReference>
<protein>
    <submittedName>
        <fullName evidence="2">Uncharacterized protein</fullName>
    </submittedName>
</protein>
<dbReference type="Proteomes" id="UP001240639">
    <property type="component" value="Unassembled WGS sequence"/>
</dbReference>